<gene>
    <name evidence="2" type="ORF">Tsumi_06680</name>
</gene>
<dbReference type="Proteomes" id="UP001628220">
    <property type="component" value="Unassembled WGS sequence"/>
</dbReference>
<dbReference type="EMBL" id="BAAFSF010000001">
    <property type="protein sequence ID" value="GAB1251564.1"/>
    <property type="molecule type" value="Genomic_DNA"/>
</dbReference>
<evidence type="ECO:0000256" key="1">
    <source>
        <dbReference type="SAM" id="Phobius"/>
    </source>
</evidence>
<feature type="transmembrane region" description="Helical" evidence="1">
    <location>
        <begin position="54"/>
        <end position="74"/>
    </location>
</feature>
<dbReference type="Pfam" id="PF14126">
    <property type="entry name" value="DUF4293"/>
    <property type="match status" value="1"/>
</dbReference>
<name>A0ABQ0E1L9_9PORP</name>
<evidence type="ECO:0008006" key="4">
    <source>
        <dbReference type="Google" id="ProtNLM"/>
    </source>
</evidence>
<dbReference type="RefSeq" id="WP_411915369.1">
    <property type="nucleotide sequence ID" value="NZ_BAAFSF010000001.1"/>
</dbReference>
<protein>
    <recommendedName>
        <fullName evidence="4">DUF4293 family protein</fullName>
    </recommendedName>
</protein>
<evidence type="ECO:0000313" key="3">
    <source>
        <dbReference type="Proteomes" id="UP001628220"/>
    </source>
</evidence>
<keyword evidence="1" id="KW-0472">Membrane</keyword>
<feature type="transmembrane region" description="Helical" evidence="1">
    <location>
        <begin position="7"/>
        <end position="29"/>
    </location>
</feature>
<dbReference type="InterPro" id="IPR025635">
    <property type="entry name" value="DUF4293"/>
</dbReference>
<keyword evidence="1" id="KW-1133">Transmembrane helix</keyword>
<organism evidence="2 3">
    <name type="scientific">Porphyromonas miyakawae</name>
    <dbReference type="NCBI Taxonomy" id="3137470"/>
    <lineage>
        <taxon>Bacteria</taxon>
        <taxon>Pseudomonadati</taxon>
        <taxon>Bacteroidota</taxon>
        <taxon>Bacteroidia</taxon>
        <taxon>Bacteroidales</taxon>
        <taxon>Porphyromonadaceae</taxon>
        <taxon>Porphyromonas</taxon>
    </lineage>
</organism>
<feature type="transmembrane region" description="Helical" evidence="1">
    <location>
        <begin position="81"/>
        <end position="100"/>
    </location>
</feature>
<feature type="transmembrane region" description="Helical" evidence="1">
    <location>
        <begin position="112"/>
        <end position="132"/>
    </location>
</feature>
<sequence length="150" mass="17424">MWQRIQTIWLLLAFAAMAVFLFLPIGLFATPQGTWVMYNISTEPLVEGTNLSNWGLFALALIISLLSLAIVFLYKRRKLQMRLVMLNMLLTIGYFIYYIVEIIMRTKELNASYGFKFAIALPIVTFILLTMARRGIHKDEILVRMSNRLR</sequence>
<proteinExistence type="predicted"/>
<keyword evidence="3" id="KW-1185">Reference proteome</keyword>
<reference evidence="2 3" key="1">
    <citation type="journal article" date="2025" name="Int. J. Syst. Evol. Microbiol.">
        <title>Desulfovibrio falkowii sp. nov., Porphyromonas miyakawae sp. nov., Mediterraneibacter flintii sp. nov. and Owariibacterium komagatae gen. nov., sp. nov., isolated from human faeces.</title>
        <authorList>
            <person name="Hamaguchi T."/>
            <person name="Ohara M."/>
            <person name="Hisatomi A."/>
            <person name="Sekiguchi K."/>
            <person name="Takeda J.I."/>
            <person name="Ueyama J."/>
            <person name="Ito M."/>
            <person name="Nishiwaki H."/>
            <person name="Ogi T."/>
            <person name="Hirayama M."/>
            <person name="Ohkuma M."/>
            <person name="Sakamoto M."/>
            <person name="Ohno K."/>
        </authorList>
    </citation>
    <scope>NUCLEOTIDE SEQUENCE [LARGE SCALE GENOMIC DNA]</scope>
    <source>
        <strain evidence="2 3">13CB11C</strain>
    </source>
</reference>
<evidence type="ECO:0000313" key="2">
    <source>
        <dbReference type="EMBL" id="GAB1251564.1"/>
    </source>
</evidence>
<accession>A0ABQ0E1L9</accession>
<keyword evidence="1" id="KW-0812">Transmembrane</keyword>
<comment type="caution">
    <text evidence="2">The sequence shown here is derived from an EMBL/GenBank/DDBJ whole genome shotgun (WGS) entry which is preliminary data.</text>
</comment>